<gene>
    <name evidence="2" type="ORF">LSCM4_03360</name>
</gene>
<protein>
    <submittedName>
        <fullName evidence="2">Uncharacterized protein</fullName>
    </submittedName>
</protein>
<name>A0A836H6E5_9TRYP</name>
<evidence type="ECO:0000313" key="3">
    <source>
        <dbReference type="Proteomes" id="UP000674143"/>
    </source>
</evidence>
<dbReference type="RefSeq" id="XP_067060923.1">
    <property type="nucleotide sequence ID" value="XM_067205371.1"/>
</dbReference>
<evidence type="ECO:0000256" key="1">
    <source>
        <dbReference type="SAM" id="MobiDB-lite"/>
    </source>
</evidence>
<comment type="caution">
    <text evidence="2">The sequence shown here is derived from an EMBL/GenBank/DDBJ whole genome shotgun (WGS) entry which is preliminary data.</text>
</comment>
<feature type="compositionally biased region" description="Basic and acidic residues" evidence="1">
    <location>
        <begin position="372"/>
        <end position="382"/>
    </location>
</feature>
<proteinExistence type="predicted"/>
<dbReference type="EMBL" id="JAFHLR010000031">
    <property type="protein sequence ID" value="KAG5471806.1"/>
    <property type="molecule type" value="Genomic_DNA"/>
</dbReference>
<dbReference type="AlphaFoldDB" id="A0A836H6E5"/>
<dbReference type="Proteomes" id="UP000674143">
    <property type="component" value="Chromosome 31"/>
</dbReference>
<accession>A0A836H6E5</accession>
<sequence length="498" mass="55046">MIVIPVEKKGKYAKHESLRFFCFDPTTRMAYMSDKRTKKLQWKHSMRVYAVIPSCLNACPEVDYRHPEFEARDLLMVTVYGVPGSRLASDDPETQAELQRLPKLLSETMIEGDSANGSVMGSQDVISVSEQSVSTIDEARFFGKEQESWILRCFYYRSMENLVSIMIEALVADGLRYAVNSGLRSWRDPRNGLRLASIPLYLQPAFSRLLGSVIYTCFHGVVCGLNGRGRVRIMVPHVYLCITDRELLFVAENGAVVRLLPLTSLEAIEYSGPPVNGAATTSGRNPCTSSFLSPYIPFASFLTTGNPADVLFALSNPFMDENGDCSASMASLMPQVNAGKDVGTILHVLRTFSNSAWNSNRPKANPNGSGARRNEADPRSPKVDTSASTNIDVSIAGDNSPLEPCSFKFVTLPFEQGLEDYIEVFQQNHGRQFKWTTLSGGQELVPKGNSTAAVAQSCGMRPPTRHSIANRPDFLHFYYGSEFLAKAYEEATGEEKSA</sequence>
<keyword evidence="3" id="KW-1185">Reference proteome</keyword>
<dbReference type="GeneID" id="92359305"/>
<organism evidence="2 3">
    <name type="scientific">Leishmania orientalis</name>
    <dbReference type="NCBI Taxonomy" id="2249476"/>
    <lineage>
        <taxon>Eukaryota</taxon>
        <taxon>Discoba</taxon>
        <taxon>Euglenozoa</taxon>
        <taxon>Kinetoplastea</taxon>
        <taxon>Metakinetoplastina</taxon>
        <taxon>Trypanosomatida</taxon>
        <taxon>Trypanosomatidae</taxon>
        <taxon>Leishmaniinae</taxon>
        <taxon>Leishmania</taxon>
    </lineage>
</organism>
<reference evidence="2 3" key="1">
    <citation type="submission" date="2021-02" db="EMBL/GenBank/DDBJ databases">
        <title>Leishmania (Mundinia) orientalis Genome sequencing and assembly.</title>
        <authorList>
            <person name="Almutairi H."/>
            <person name="Gatherer D."/>
        </authorList>
    </citation>
    <scope>NUCLEOTIDE SEQUENCE [LARGE SCALE GENOMIC DNA]</scope>
    <source>
        <strain evidence="2">LSCM4</strain>
    </source>
</reference>
<feature type="region of interest" description="Disordered" evidence="1">
    <location>
        <begin position="357"/>
        <end position="389"/>
    </location>
</feature>
<dbReference type="KEGG" id="loi:92359305"/>
<feature type="compositionally biased region" description="Polar residues" evidence="1">
    <location>
        <begin position="357"/>
        <end position="368"/>
    </location>
</feature>
<evidence type="ECO:0000313" key="2">
    <source>
        <dbReference type="EMBL" id="KAG5471806.1"/>
    </source>
</evidence>